<evidence type="ECO:0000313" key="6">
    <source>
        <dbReference type="Proteomes" id="UP000001307"/>
    </source>
</evidence>
<sequence length="654" mass="74039">MKWYCLIQNQILVQCIKKRKLETFSGIEKRILEMHCIAQGNLLQTLIHDYFEIVGKIDETKSRLKKKMSQIGFENAAFHYENELMPTNEARIVRFSVPESMEEENELNEKIKAIEDIEDIVDEVHFLYNAIDIAVHGKKSARDSPFQNDSMSFERITHASGHNGCAQFTNVGHNEDCSVKCSAGYELNSLDWALPAKCKIIDGVDPYWTFTGKYGSGESNQVAEFGCCLKHSLKVGHTLKNSNLNRNFGTPYAEANENYALFNMFVKNNSKWSTAATNGYSFLLVFPTVLPDDVSVNTFARLEVSHTFRDTRSGKTFVRLNSKPGFESFPLDTKMGVIFSLESSVGGTNVKDYADSNAITVKFYHERHPCFCAGNTDLCDYLAPPPTKFASFNIQVFGATKYGKTEVKDQIVTILNRYDIATIQEIRDSTETAFPNLVSDINAVNDIYDWWTGARQGTTSSKEQVGFIWNRNNFSKVDGYDFDDTTTSWFERPPTVIVLERISMNYEQFQTQKLAIISGHLKPVSGVSDMVTEDEINHMQDVYDDLLIKHPDIIDVLIVGDFNADCNYVANPESLSLYTSAANDWLIPFEADTTVSSTDCAYDHIVLYGNIRNSVVSSGVFDYQTFYDTDNIFYNGDPITGLISDHYPVEFEFF</sequence>
<keyword evidence="2" id="KW-0540">Nuclease</keyword>
<protein>
    <recommendedName>
        <fullName evidence="4">Endonuclease/exonuclease/phosphatase domain-containing protein</fullName>
    </recommendedName>
</protein>
<dbReference type="InterPro" id="IPR016202">
    <property type="entry name" value="DNase_I"/>
</dbReference>
<dbReference type="FunCoup" id="E4XZ81">
    <property type="interactions" value="1"/>
</dbReference>
<keyword evidence="3" id="KW-0378">Hydrolase</keyword>
<dbReference type="InterPro" id="IPR036691">
    <property type="entry name" value="Endo/exonu/phosph_ase_sf"/>
</dbReference>
<dbReference type="PRINTS" id="PR00130">
    <property type="entry name" value="DNASEI"/>
</dbReference>
<dbReference type="GO" id="GO:0005634">
    <property type="term" value="C:nucleus"/>
    <property type="evidence" value="ECO:0007669"/>
    <property type="project" value="TreeGrafter"/>
</dbReference>
<gene>
    <name evidence="5" type="ORF">GSOID_T00010038001</name>
</gene>
<evidence type="ECO:0000259" key="4">
    <source>
        <dbReference type="Pfam" id="PF03372"/>
    </source>
</evidence>
<dbReference type="EMBL" id="FN653384">
    <property type="protein sequence ID" value="CBY14943.1"/>
    <property type="molecule type" value="Genomic_DNA"/>
</dbReference>
<dbReference type="OrthoDB" id="10061407at2759"/>
<dbReference type="GO" id="GO:0004530">
    <property type="term" value="F:deoxyribonuclease I activity"/>
    <property type="evidence" value="ECO:0007669"/>
    <property type="project" value="TreeGrafter"/>
</dbReference>
<evidence type="ECO:0000256" key="3">
    <source>
        <dbReference type="ARBA" id="ARBA00022801"/>
    </source>
</evidence>
<dbReference type="PANTHER" id="PTHR11371:SF31">
    <property type="entry name" value="EXTRACELLULAR NUCLEASE"/>
    <property type="match status" value="1"/>
</dbReference>
<reference evidence="5 6" key="1">
    <citation type="journal article" date="2010" name="Science">
        <title>Plasticity of animal genome architecture unmasked by rapid evolution of a pelagic tunicate.</title>
        <authorList>
            <person name="Denoeud F."/>
            <person name="Henriet S."/>
            <person name="Mungpakdee S."/>
            <person name="Aury J.M."/>
            <person name="Da Silva C."/>
            <person name="Brinkmann H."/>
            <person name="Mikhaleva J."/>
            <person name="Olsen L.C."/>
            <person name="Jubin C."/>
            <person name="Canestro C."/>
            <person name="Bouquet J.M."/>
            <person name="Danks G."/>
            <person name="Poulain J."/>
            <person name="Campsteijn C."/>
            <person name="Adamski M."/>
            <person name="Cross I."/>
            <person name="Yadetie F."/>
            <person name="Muffato M."/>
            <person name="Louis A."/>
            <person name="Butcher S."/>
            <person name="Tsagkogeorga G."/>
            <person name="Konrad A."/>
            <person name="Singh S."/>
            <person name="Jensen M.F."/>
            <person name="Cong E.H."/>
            <person name="Eikeseth-Otteraa H."/>
            <person name="Noel B."/>
            <person name="Anthouard V."/>
            <person name="Porcel B.M."/>
            <person name="Kachouri-Lafond R."/>
            <person name="Nishino A."/>
            <person name="Ugolini M."/>
            <person name="Chourrout P."/>
            <person name="Nishida H."/>
            <person name="Aasland R."/>
            <person name="Huzurbazar S."/>
            <person name="Westhof E."/>
            <person name="Delsuc F."/>
            <person name="Lehrach H."/>
            <person name="Reinhardt R."/>
            <person name="Weissenbach J."/>
            <person name="Roy S.W."/>
            <person name="Artiguenave F."/>
            <person name="Postlethwait J.H."/>
            <person name="Manak J.R."/>
            <person name="Thompson E.M."/>
            <person name="Jaillon O."/>
            <person name="Du Pasquier L."/>
            <person name="Boudinot P."/>
            <person name="Liberles D.A."/>
            <person name="Volff J.N."/>
            <person name="Philippe H."/>
            <person name="Lenhard B."/>
            <person name="Roest Crollius H."/>
            <person name="Wincker P."/>
            <person name="Chourrout D."/>
        </authorList>
    </citation>
    <scope>NUCLEOTIDE SEQUENCE [LARGE SCALE GENOMIC DNA]</scope>
</reference>
<name>E4XZ81_OIKDI</name>
<dbReference type="Gene3D" id="3.60.10.10">
    <property type="entry name" value="Endonuclease/exonuclease/phosphatase"/>
    <property type="match status" value="1"/>
</dbReference>
<dbReference type="SUPFAM" id="SSF56219">
    <property type="entry name" value="DNase I-like"/>
    <property type="match status" value="1"/>
</dbReference>
<dbReference type="SMART" id="SM00476">
    <property type="entry name" value="DNaseIc"/>
    <property type="match status" value="1"/>
</dbReference>
<comment type="similarity">
    <text evidence="1">Belongs to the DNase I family.</text>
</comment>
<dbReference type="InParanoid" id="E4XZ81"/>
<evidence type="ECO:0000256" key="2">
    <source>
        <dbReference type="ARBA" id="ARBA00022722"/>
    </source>
</evidence>
<dbReference type="InterPro" id="IPR005135">
    <property type="entry name" value="Endo/exonuclease/phosphatase"/>
</dbReference>
<organism evidence="5 6">
    <name type="scientific">Oikopleura dioica</name>
    <name type="common">Tunicate</name>
    <dbReference type="NCBI Taxonomy" id="34765"/>
    <lineage>
        <taxon>Eukaryota</taxon>
        <taxon>Metazoa</taxon>
        <taxon>Chordata</taxon>
        <taxon>Tunicata</taxon>
        <taxon>Appendicularia</taxon>
        <taxon>Copelata</taxon>
        <taxon>Oikopleuridae</taxon>
        <taxon>Oikopleura</taxon>
    </lineage>
</organism>
<accession>E4XZ81</accession>
<dbReference type="AlphaFoldDB" id="E4XZ81"/>
<proteinExistence type="inferred from homology"/>
<dbReference type="Pfam" id="PF03372">
    <property type="entry name" value="Exo_endo_phos"/>
    <property type="match status" value="1"/>
</dbReference>
<keyword evidence="6" id="KW-1185">Reference proteome</keyword>
<dbReference type="Proteomes" id="UP000001307">
    <property type="component" value="Unassembled WGS sequence"/>
</dbReference>
<evidence type="ECO:0000256" key="1">
    <source>
        <dbReference type="ARBA" id="ARBA00007359"/>
    </source>
</evidence>
<dbReference type="PANTHER" id="PTHR11371">
    <property type="entry name" value="DEOXYRIBONUCLEASE"/>
    <property type="match status" value="1"/>
</dbReference>
<dbReference type="GO" id="GO:0003677">
    <property type="term" value="F:DNA binding"/>
    <property type="evidence" value="ECO:0007669"/>
    <property type="project" value="TreeGrafter"/>
</dbReference>
<dbReference type="GO" id="GO:0006308">
    <property type="term" value="P:DNA catabolic process"/>
    <property type="evidence" value="ECO:0007669"/>
    <property type="project" value="InterPro"/>
</dbReference>
<evidence type="ECO:0000313" key="5">
    <source>
        <dbReference type="EMBL" id="CBY14943.1"/>
    </source>
</evidence>
<feature type="domain" description="Endonuclease/exonuclease/phosphatase" evidence="4">
    <location>
        <begin position="390"/>
        <end position="646"/>
    </location>
</feature>